<sequence>MVMSVFSATPLAHRPFLVRVEFPFTIFLFLVIT</sequence>
<reference evidence="2" key="1">
    <citation type="submission" date="2014-11" db="EMBL/GenBank/DDBJ databases">
        <authorList>
            <person name="Amaro Gonzalez C."/>
        </authorList>
    </citation>
    <scope>NUCLEOTIDE SEQUENCE</scope>
</reference>
<reference evidence="2" key="2">
    <citation type="journal article" date="2015" name="Fish Shellfish Immunol.">
        <title>Early steps in the European eel (Anguilla anguilla)-Vibrio vulnificus interaction in the gills: Role of the RtxA13 toxin.</title>
        <authorList>
            <person name="Callol A."/>
            <person name="Pajuelo D."/>
            <person name="Ebbesson L."/>
            <person name="Teles M."/>
            <person name="MacKenzie S."/>
            <person name="Amaro C."/>
        </authorList>
    </citation>
    <scope>NUCLEOTIDE SEQUENCE</scope>
</reference>
<dbReference type="EMBL" id="GBXM01031521">
    <property type="protein sequence ID" value="JAH77056.1"/>
    <property type="molecule type" value="Transcribed_RNA"/>
</dbReference>
<keyword evidence="1" id="KW-0812">Transmembrane</keyword>
<feature type="transmembrane region" description="Helical" evidence="1">
    <location>
        <begin position="12"/>
        <end position="32"/>
    </location>
</feature>
<keyword evidence="1" id="KW-0472">Membrane</keyword>
<evidence type="ECO:0000313" key="2">
    <source>
        <dbReference type="EMBL" id="JAH72023.1"/>
    </source>
</evidence>
<dbReference type="EMBL" id="GBXM01036554">
    <property type="protein sequence ID" value="JAH72023.1"/>
    <property type="molecule type" value="Transcribed_RNA"/>
</dbReference>
<evidence type="ECO:0000256" key="1">
    <source>
        <dbReference type="SAM" id="Phobius"/>
    </source>
</evidence>
<keyword evidence="1" id="KW-1133">Transmembrane helix</keyword>
<accession>A0A0E9V431</accession>
<dbReference type="AlphaFoldDB" id="A0A0E9V431"/>
<name>A0A0E9V431_ANGAN</name>
<proteinExistence type="predicted"/>
<protein>
    <submittedName>
        <fullName evidence="2">Uncharacterized protein</fullName>
    </submittedName>
</protein>
<organism evidence="2">
    <name type="scientific">Anguilla anguilla</name>
    <name type="common">European freshwater eel</name>
    <name type="synonym">Muraena anguilla</name>
    <dbReference type="NCBI Taxonomy" id="7936"/>
    <lineage>
        <taxon>Eukaryota</taxon>
        <taxon>Metazoa</taxon>
        <taxon>Chordata</taxon>
        <taxon>Craniata</taxon>
        <taxon>Vertebrata</taxon>
        <taxon>Euteleostomi</taxon>
        <taxon>Actinopterygii</taxon>
        <taxon>Neopterygii</taxon>
        <taxon>Teleostei</taxon>
        <taxon>Anguilliformes</taxon>
        <taxon>Anguillidae</taxon>
        <taxon>Anguilla</taxon>
    </lineage>
</organism>